<evidence type="ECO:0000256" key="1">
    <source>
        <dbReference type="SAM" id="MobiDB-lite"/>
    </source>
</evidence>
<dbReference type="EMBL" id="JAVDSG010000001">
    <property type="protein sequence ID" value="MDR6593400.1"/>
    <property type="molecule type" value="Genomic_DNA"/>
</dbReference>
<reference evidence="2 3" key="1">
    <citation type="submission" date="2023-07" db="EMBL/GenBank/DDBJ databases">
        <title>Sequencing the genomes of 1000 actinobacteria strains.</title>
        <authorList>
            <person name="Klenk H.-P."/>
        </authorList>
    </citation>
    <scope>NUCLEOTIDE SEQUENCE [LARGE SCALE GENOMIC DNA]</scope>
    <source>
        <strain evidence="2 3">DSM 43749</strain>
    </source>
</reference>
<sequence>MEVDTTVSPAVTVPVVVTMWVASRVATVELPEMVLVWPVFQVVVRVVGNPVSRSRQDRPGELTSTVREPEVRPGTPAETQVYRAEEVTTTVCGVAVNGGV</sequence>
<evidence type="ECO:0000313" key="3">
    <source>
        <dbReference type="Proteomes" id="UP001268819"/>
    </source>
</evidence>
<keyword evidence="3" id="KW-1185">Reference proteome</keyword>
<evidence type="ECO:0008006" key="4">
    <source>
        <dbReference type="Google" id="ProtNLM"/>
    </source>
</evidence>
<gene>
    <name evidence="2" type="ORF">J2S66_001784</name>
</gene>
<feature type="region of interest" description="Disordered" evidence="1">
    <location>
        <begin position="52"/>
        <end position="83"/>
    </location>
</feature>
<proteinExistence type="predicted"/>
<dbReference type="RefSeq" id="WP_310306079.1">
    <property type="nucleotide sequence ID" value="NZ_BAAAXB010000001.1"/>
</dbReference>
<evidence type="ECO:0000313" key="2">
    <source>
        <dbReference type="EMBL" id="MDR6593400.1"/>
    </source>
</evidence>
<organism evidence="2 3">
    <name type="scientific">Saccharothrix longispora</name>
    <dbReference type="NCBI Taxonomy" id="33920"/>
    <lineage>
        <taxon>Bacteria</taxon>
        <taxon>Bacillati</taxon>
        <taxon>Actinomycetota</taxon>
        <taxon>Actinomycetes</taxon>
        <taxon>Pseudonocardiales</taxon>
        <taxon>Pseudonocardiaceae</taxon>
        <taxon>Saccharothrix</taxon>
    </lineage>
</organism>
<dbReference type="Proteomes" id="UP001268819">
    <property type="component" value="Unassembled WGS sequence"/>
</dbReference>
<accession>A0ABU1PRX9</accession>
<comment type="caution">
    <text evidence="2">The sequence shown here is derived from an EMBL/GenBank/DDBJ whole genome shotgun (WGS) entry which is preliminary data.</text>
</comment>
<name>A0ABU1PRX9_9PSEU</name>
<protein>
    <recommendedName>
        <fullName evidence="4">Secreted protein</fullName>
    </recommendedName>
</protein>